<feature type="region of interest" description="Disordered" evidence="1">
    <location>
        <begin position="1"/>
        <end position="30"/>
    </location>
</feature>
<dbReference type="InterPro" id="IPR034113">
    <property type="entry name" value="SCP_GAPR1-like"/>
</dbReference>
<dbReference type="Pfam" id="PF00188">
    <property type="entry name" value="CAP"/>
    <property type="match status" value="1"/>
</dbReference>
<dbReference type="InterPro" id="IPR014044">
    <property type="entry name" value="CAP_dom"/>
</dbReference>
<dbReference type="SUPFAM" id="SSF55797">
    <property type="entry name" value="PR-1-like"/>
    <property type="match status" value="1"/>
</dbReference>
<dbReference type="CDD" id="cd05382">
    <property type="entry name" value="CAP_GAPR1-like"/>
    <property type="match status" value="1"/>
</dbReference>
<dbReference type="InterPro" id="IPR018244">
    <property type="entry name" value="Allrgn_V5/Tpx1_CS"/>
</dbReference>
<dbReference type="InterPro" id="IPR035940">
    <property type="entry name" value="CAP_sf"/>
</dbReference>
<dbReference type="InterPro" id="IPR001283">
    <property type="entry name" value="CRISP-related"/>
</dbReference>
<organism evidence="3 4">
    <name type="scientific">Orchesella dallaii</name>
    <dbReference type="NCBI Taxonomy" id="48710"/>
    <lineage>
        <taxon>Eukaryota</taxon>
        <taxon>Metazoa</taxon>
        <taxon>Ecdysozoa</taxon>
        <taxon>Arthropoda</taxon>
        <taxon>Hexapoda</taxon>
        <taxon>Collembola</taxon>
        <taxon>Entomobryomorpha</taxon>
        <taxon>Entomobryoidea</taxon>
        <taxon>Orchesellidae</taxon>
        <taxon>Orchesellinae</taxon>
        <taxon>Orchesella</taxon>
    </lineage>
</organism>
<sequence length="193" mass="22265">MAQTQSSKLRGNKMAHNHNHNHDHSTASPTKKWITNEMKDEIVAAINRYRSFHKVNPLVRNRNIEREHSDRWAKKVVQNGHFSHSDDEKYGENIFAGILETPFDPVDVWYWECNFDYTDPERSLMAPGCGHFTQMVWKESSEVGVGIYPYDNEGTYVVVASFYPPGNIIGTVAKNVIKPRGRVTRFKVKASRR</sequence>
<feature type="compositionally biased region" description="Basic residues" evidence="1">
    <location>
        <begin position="10"/>
        <end position="19"/>
    </location>
</feature>
<keyword evidence="4" id="KW-1185">Reference proteome</keyword>
<proteinExistence type="predicted"/>
<reference evidence="3 4" key="1">
    <citation type="submission" date="2024-08" db="EMBL/GenBank/DDBJ databases">
        <authorList>
            <person name="Cucini C."/>
            <person name="Frati F."/>
        </authorList>
    </citation>
    <scope>NUCLEOTIDE SEQUENCE [LARGE SCALE GENOMIC DNA]</scope>
</reference>
<evidence type="ECO:0000259" key="2">
    <source>
        <dbReference type="SMART" id="SM00198"/>
    </source>
</evidence>
<dbReference type="PROSITE" id="PS01009">
    <property type="entry name" value="CRISP_1"/>
    <property type="match status" value="1"/>
</dbReference>
<evidence type="ECO:0000313" key="3">
    <source>
        <dbReference type="EMBL" id="CAL8127315.1"/>
    </source>
</evidence>
<dbReference type="EMBL" id="CAXLJM020000072">
    <property type="protein sequence ID" value="CAL8127315.1"/>
    <property type="molecule type" value="Genomic_DNA"/>
</dbReference>
<comment type="caution">
    <text evidence="3">The sequence shown here is derived from an EMBL/GenBank/DDBJ whole genome shotgun (WGS) entry which is preliminary data.</text>
</comment>
<gene>
    <name evidence="3" type="ORF">ODALV1_LOCUS21780</name>
</gene>
<dbReference type="Proteomes" id="UP001642540">
    <property type="component" value="Unassembled WGS sequence"/>
</dbReference>
<protein>
    <recommendedName>
        <fullName evidence="2">SCP domain-containing protein</fullName>
    </recommendedName>
</protein>
<evidence type="ECO:0000313" key="4">
    <source>
        <dbReference type="Proteomes" id="UP001642540"/>
    </source>
</evidence>
<dbReference type="SMART" id="SM00198">
    <property type="entry name" value="SCP"/>
    <property type="match status" value="1"/>
</dbReference>
<feature type="domain" description="SCP" evidence="2">
    <location>
        <begin position="37"/>
        <end position="170"/>
    </location>
</feature>
<name>A0ABP1REP6_9HEXA</name>
<evidence type="ECO:0000256" key="1">
    <source>
        <dbReference type="SAM" id="MobiDB-lite"/>
    </source>
</evidence>
<accession>A0ABP1REP6</accession>
<dbReference type="PANTHER" id="PTHR10334">
    <property type="entry name" value="CYSTEINE-RICH SECRETORY PROTEIN-RELATED"/>
    <property type="match status" value="1"/>
</dbReference>
<dbReference type="Gene3D" id="3.40.33.10">
    <property type="entry name" value="CAP"/>
    <property type="match status" value="1"/>
</dbReference>